<keyword evidence="1" id="KW-1133">Transmembrane helix</keyword>
<gene>
    <name evidence="2" type="ORF">MHSWG343_01110</name>
</gene>
<protein>
    <submittedName>
        <fullName evidence="2">Uncharacterized protein</fullName>
    </submittedName>
</protein>
<dbReference type="AlphaFoldDB" id="A0A478FP93"/>
<accession>A0A478FP93</accession>
<dbReference type="Proteomes" id="UP000324831">
    <property type="component" value="Unassembled WGS sequence"/>
</dbReference>
<organism evidence="2 3">
    <name type="scientific">Candidatus Mycoplasma haematohominis</name>
    <dbReference type="NCBI Taxonomy" id="1494318"/>
    <lineage>
        <taxon>Bacteria</taxon>
        <taxon>Bacillati</taxon>
        <taxon>Mycoplasmatota</taxon>
        <taxon>Mollicutes</taxon>
        <taxon>Mycoplasmataceae</taxon>
        <taxon>Mycoplasma</taxon>
    </lineage>
</organism>
<proteinExistence type="predicted"/>
<sequence>MFIALGIGLFTVFSFALTGFGFLYCWGCFGSKSSTPPLIASVQ</sequence>
<name>A0A478FP93_9MOLU</name>
<evidence type="ECO:0000256" key="1">
    <source>
        <dbReference type="SAM" id="Phobius"/>
    </source>
</evidence>
<keyword evidence="1" id="KW-0812">Transmembrane</keyword>
<reference evidence="2 3" key="1">
    <citation type="submission" date="2019-01" db="EMBL/GenBank/DDBJ databases">
        <title>Draft genome sequences of Candidatus Mycoplasma haemohominis SWG34-3 identified from a patient with pyrexia, anemia and liver dysfunction.</title>
        <authorList>
            <person name="Sekizuka T."/>
            <person name="Hattori N."/>
            <person name="Katano H."/>
            <person name="Takuma T."/>
            <person name="Ito T."/>
            <person name="Arai N."/>
            <person name="Yanai R."/>
            <person name="Ishii S."/>
            <person name="Miura Y."/>
            <person name="Tokunaga T."/>
            <person name="Watanabe H."/>
            <person name="Nomura N."/>
            <person name="Eguchi J."/>
            <person name="Arai T."/>
            <person name="Hasegawa H."/>
            <person name="Nakamaki T."/>
            <person name="Wakita T."/>
            <person name="Niki Y."/>
            <person name="Kuroda M."/>
        </authorList>
    </citation>
    <scope>NUCLEOTIDE SEQUENCE [LARGE SCALE GENOMIC DNA]</scope>
    <source>
        <strain evidence="2">SWG34-3</strain>
    </source>
</reference>
<keyword evidence="1" id="KW-0472">Membrane</keyword>
<evidence type="ECO:0000313" key="2">
    <source>
        <dbReference type="EMBL" id="GCE63133.1"/>
    </source>
</evidence>
<comment type="caution">
    <text evidence="2">The sequence shown here is derived from an EMBL/GenBank/DDBJ whole genome shotgun (WGS) entry which is preliminary data.</text>
</comment>
<feature type="transmembrane region" description="Helical" evidence="1">
    <location>
        <begin position="6"/>
        <end position="26"/>
    </location>
</feature>
<evidence type="ECO:0000313" key="3">
    <source>
        <dbReference type="Proteomes" id="UP000324831"/>
    </source>
</evidence>
<dbReference type="EMBL" id="BIMN01000001">
    <property type="protein sequence ID" value="GCE63133.1"/>
    <property type="molecule type" value="Genomic_DNA"/>
</dbReference>